<gene>
    <name evidence="3" type="ORF">Q2T52_22605</name>
</gene>
<accession>A0ABT8T2A3</accession>
<dbReference type="Pfam" id="PF02321">
    <property type="entry name" value="OEP"/>
    <property type="match status" value="2"/>
</dbReference>
<dbReference type="PANTHER" id="PTHR30203">
    <property type="entry name" value="OUTER MEMBRANE CATION EFFLUX PROTEIN"/>
    <property type="match status" value="1"/>
</dbReference>
<organism evidence="3 4">
    <name type="scientific">Rhizobium oryzicola</name>
    <dbReference type="NCBI Taxonomy" id="1232668"/>
    <lineage>
        <taxon>Bacteria</taxon>
        <taxon>Pseudomonadati</taxon>
        <taxon>Pseudomonadota</taxon>
        <taxon>Alphaproteobacteria</taxon>
        <taxon>Hyphomicrobiales</taxon>
        <taxon>Rhizobiaceae</taxon>
        <taxon>Rhizobium/Agrobacterium group</taxon>
        <taxon>Rhizobium</taxon>
    </lineage>
</organism>
<evidence type="ECO:0000256" key="1">
    <source>
        <dbReference type="ARBA" id="ARBA00007613"/>
    </source>
</evidence>
<evidence type="ECO:0000313" key="3">
    <source>
        <dbReference type="EMBL" id="MDO1584889.1"/>
    </source>
</evidence>
<evidence type="ECO:0000313" key="4">
    <source>
        <dbReference type="Proteomes" id="UP001169006"/>
    </source>
</evidence>
<comment type="caution">
    <text evidence="3">The sequence shown here is derived from an EMBL/GenBank/DDBJ whole genome shotgun (WGS) entry which is preliminary data.</text>
</comment>
<keyword evidence="4" id="KW-1185">Reference proteome</keyword>
<feature type="coiled-coil region" evidence="2">
    <location>
        <begin position="224"/>
        <end position="251"/>
    </location>
</feature>
<dbReference type="Gene3D" id="1.20.1600.10">
    <property type="entry name" value="Outer membrane efflux proteins (OEP)"/>
    <property type="match status" value="1"/>
</dbReference>
<proteinExistence type="inferred from homology"/>
<dbReference type="EMBL" id="JAUKWQ010000011">
    <property type="protein sequence ID" value="MDO1584889.1"/>
    <property type="molecule type" value="Genomic_DNA"/>
</dbReference>
<keyword evidence="2" id="KW-0175">Coiled coil</keyword>
<dbReference type="Proteomes" id="UP001169006">
    <property type="component" value="Unassembled WGS sequence"/>
</dbReference>
<reference evidence="3" key="1">
    <citation type="journal article" date="2015" name="Int. J. Syst. Evol. Microbiol.">
        <title>Rhizobium oryzicola sp. nov., potential plant-growth-promoting endophytic bacteria isolated from rice roots.</title>
        <authorList>
            <person name="Zhang X.X."/>
            <person name="Gao J.S."/>
            <person name="Cao Y.H."/>
            <person name="Sheirdil R.A."/>
            <person name="Wang X.C."/>
            <person name="Zhang L."/>
        </authorList>
    </citation>
    <scope>NUCLEOTIDE SEQUENCE</scope>
    <source>
        <strain evidence="3">05753</strain>
    </source>
</reference>
<name>A0ABT8T2A3_9HYPH</name>
<dbReference type="InterPro" id="IPR003423">
    <property type="entry name" value="OMP_efflux"/>
</dbReference>
<dbReference type="Gene3D" id="2.20.200.10">
    <property type="entry name" value="Outer membrane efflux proteins (OEP)"/>
    <property type="match status" value="1"/>
</dbReference>
<comment type="similarity">
    <text evidence="1">Belongs to the outer membrane factor (OMF) (TC 1.B.17) family.</text>
</comment>
<protein>
    <submittedName>
        <fullName evidence="3">TolC family protein</fullName>
    </submittedName>
</protein>
<sequence>MTAADLCSAWLRSARILGLLLLPLLAGCQIQDLRPQAKAPALPAAYQGKNAAIQASGIAQVSWWQALRDPMLERLMAQSLAQNLTLVQAQQRLTAARALAHSSIAAYSPNVGLNALAQGGTAKATRDDPTRRPLQVNLDGGWEVSLFGQKGLTRIAADASAGMAAQDVEAAKLAVMADVASAYTRLRARQQRRMINEALIGLLGKNQVLEQTKAKTGLQAPVQADLYRMEMEAAKLERSQLEASIADTLQQIATLLGTASTDPGLAAPATQPVVGKTAIAARPADLLRQRPDVRRAELVVLQSGAEVGLAEADLYPKIQLSGMIGIGTAVAGSVFSAMGGSSIQLPLFDQGKRRDIVTARKAQLEEAMAAYRQNVLSAYEEASAALRAWQLAKQNTARLTADLKAADAKRNAANLLLRQGLADASGSLGAQIAVLRLRGELVDSVESESLAFVLFSKAIGGSPAGGLAVASGRQDAGR</sequence>
<dbReference type="RefSeq" id="WP_302079153.1">
    <property type="nucleotide sequence ID" value="NZ_JAUKWQ010000011.1"/>
</dbReference>
<dbReference type="InterPro" id="IPR010131">
    <property type="entry name" value="MdtP/NodT-like"/>
</dbReference>
<feature type="coiled-coil region" evidence="2">
    <location>
        <begin position="354"/>
        <end position="381"/>
    </location>
</feature>
<reference evidence="3" key="2">
    <citation type="submission" date="2023-07" db="EMBL/GenBank/DDBJ databases">
        <authorList>
            <person name="Sun H."/>
        </authorList>
    </citation>
    <scope>NUCLEOTIDE SEQUENCE</scope>
    <source>
        <strain evidence="3">05753</strain>
    </source>
</reference>
<dbReference type="SUPFAM" id="SSF56954">
    <property type="entry name" value="Outer membrane efflux proteins (OEP)"/>
    <property type="match status" value="1"/>
</dbReference>
<evidence type="ECO:0000256" key="2">
    <source>
        <dbReference type="SAM" id="Coils"/>
    </source>
</evidence>